<keyword evidence="2" id="KW-1185">Reference proteome</keyword>
<evidence type="ECO:0000313" key="2">
    <source>
        <dbReference type="Proteomes" id="UP000184518"/>
    </source>
</evidence>
<dbReference type="OrthoDB" id="1224779at2"/>
<protein>
    <submittedName>
        <fullName evidence="1">Uncharacterized protein</fullName>
    </submittedName>
</protein>
<name>A0A1M4TQB9_9FLAO</name>
<accession>A0A1M4TQB9</accession>
<dbReference type="STRING" id="1416778.SAMN05443633_101296"/>
<proteinExistence type="predicted"/>
<dbReference type="EMBL" id="FQUT01000001">
    <property type="protein sequence ID" value="SHE46585.1"/>
    <property type="molecule type" value="Genomic_DNA"/>
</dbReference>
<dbReference type="AlphaFoldDB" id="A0A1M4TQB9"/>
<evidence type="ECO:0000313" key="1">
    <source>
        <dbReference type="EMBL" id="SHE46585.1"/>
    </source>
</evidence>
<dbReference type="Proteomes" id="UP000184518">
    <property type="component" value="Unassembled WGS sequence"/>
</dbReference>
<gene>
    <name evidence="1" type="ORF">SAMN05443633_101296</name>
</gene>
<dbReference type="RefSeq" id="WP_072952847.1">
    <property type="nucleotide sequence ID" value="NZ_FQUT01000001.1"/>
</dbReference>
<reference evidence="2" key="1">
    <citation type="submission" date="2016-11" db="EMBL/GenBank/DDBJ databases">
        <authorList>
            <person name="Varghese N."/>
            <person name="Submissions S."/>
        </authorList>
    </citation>
    <scope>NUCLEOTIDE SEQUENCE [LARGE SCALE GENOMIC DNA]</scope>
    <source>
        <strain evidence="2">DSM 27619</strain>
    </source>
</reference>
<sequence>MIEFLPVIDNDFDFSPLFQYFEEGNKDDDEFDVYPFSKFRYFFWNKESLRPKGLNIDETKIENFDMFKNIFIRGDYFYLIAYHYFINVKEYKFEYKVEGKMKIEDEDGELKMVSFFEPLYNALLKEKTKSQTLLRHEYILSKNKFNYINKLTELLLNDYNNLDDAIRKEKNVFSKYGIAVKEIYLDVFRDFYSNFVDYLSKDNFSALKKLVYPSKKEIQSFQIENRPNFKKGLTNEAREVVINSIKNSLIEKGFIANVTTYEQIDDLFNNRRRERDRIIWLKTPSLLKSFYKVLIDKNIITSTNNTHWKILSDFFTYQNNAEVNSDKLKDLKYSTNQLDVLNLENCFAILYEIVSIK</sequence>
<organism evidence="1 2">
    <name type="scientific">Chryseobacterium arachidis</name>
    <dbReference type="NCBI Taxonomy" id="1416778"/>
    <lineage>
        <taxon>Bacteria</taxon>
        <taxon>Pseudomonadati</taxon>
        <taxon>Bacteroidota</taxon>
        <taxon>Flavobacteriia</taxon>
        <taxon>Flavobacteriales</taxon>
        <taxon>Weeksellaceae</taxon>
        <taxon>Chryseobacterium group</taxon>
        <taxon>Chryseobacterium</taxon>
    </lineage>
</organism>